<sequence>MAPPSSPFPIHPSTILTYSWPGLLGLLEPIATCIGHEAGIHPGQFTSPSHHSLTHSHPRAI</sequence>
<dbReference type="AlphaFoldDB" id="A0A0E9VQI2"/>
<organism evidence="1">
    <name type="scientific">Anguilla anguilla</name>
    <name type="common">European freshwater eel</name>
    <name type="synonym">Muraena anguilla</name>
    <dbReference type="NCBI Taxonomy" id="7936"/>
    <lineage>
        <taxon>Eukaryota</taxon>
        <taxon>Metazoa</taxon>
        <taxon>Chordata</taxon>
        <taxon>Craniata</taxon>
        <taxon>Vertebrata</taxon>
        <taxon>Euteleostomi</taxon>
        <taxon>Actinopterygii</taxon>
        <taxon>Neopterygii</taxon>
        <taxon>Teleostei</taxon>
        <taxon>Anguilliformes</taxon>
        <taxon>Anguillidae</taxon>
        <taxon>Anguilla</taxon>
    </lineage>
</organism>
<proteinExistence type="predicted"/>
<name>A0A0E9VQI2_ANGAN</name>
<evidence type="ECO:0000313" key="1">
    <source>
        <dbReference type="EMBL" id="JAH79655.1"/>
    </source>
</evidence>
<dbReference type="EMBL" id="GBXM01028922">
    <property type="protein sequence ID" value="JAH79655.1"/>
    <property type="molecule type" value="Transcribed_RNA"/>
</dbReference>
<accession>A0A0E9VQI2</accession>
<reference evidence="1" key="1">
    <citation type="submission" date="2014-11" db="EMBL/GenBank/DDBJ databases">
        <authorList>
            <person name="Amaro Gonzalez C."/>
        </authorList>
    </citation>
    <scope>NUCLEOTIDE SEQUENCE</scope>
</reference>
<reference evidence="1" key="2">
    <citation type="journal article" date="2015" name="Fish Shellfish Immunol.">
        <title>Early steps in the European eel (Anguilla anguilla)-Vibrio vulnificus interaction in the gills: Role of the RtxA13 toxin.</title>
        <authorList>
            <person name="Callol A."/>
            <person name="Pajuelo D."/>
            <person name="Ebbesson L."/>
            <person name="Teles M."/>
            <person name="MacKenzie S."/>
            <person name="Amaro C."/>
        </authorList>
    </citation>
    <scope>NUCLEOTIDE SEQUENCE</scope>
</reference>
<protein>
    <submittedName>
        <fullName evidence="1">Uncharacterized protein</fullName>
    </submittedName>
</protein>